<evidence type="ECO:0000313" key="1">
    <source>
        <dbReference type="EMBL" id="HGQ55197.1"/>
    </source>
</evidence>
<sequence length="324" mass="37059">MFHTSVVFDNRIWVLGGYDGSYRNDVWYSSDGVNWYCATENAPWSGRSGHTSVVFDNKIWVLGGYDGSYRNDVWYSSDGINWYCTTKNAPWPRREGHTSVVFDNKIWVIGGWNGYERNDVWYSLYGVNWYCATENAPWSGRWEHTSVVFDNKIWVLGGCDSSCYRNDVWCMVSEKEKPRYPCDLVISDIKFYEPSNNNKLDGHEKGEIRFKIENKGKGEAINVKAKITPISLPQGLDYNKLVDIGIIKPKEVKEVKVDVSGKGDLKTGEAKFRIEVLEEYGYDAEPFTISFNTESFKPPSFILADYGIDDDKEGESYGNNNGII</sequence>
<proteinExistence type="predicted"/>
<comment type="caution">
    <text evidence="1">The sequence shown here is derived from an EMBL/GenBank/DDBJ whole genome shotgun (WGS) entry which is preliminary data.</text>
</comment>
<dbReference type="AlphaFoldDB" id="A0A7V4CHQ3"/>
<protein>
    <recommendedName>
        <fullName evidence="2">CARDB domain-containing protein</fullName>
    </recommendedName>
</protein>
<dbReference type="EMBL" id="DTBX01000071">
    <property type="protein sequence ID" value="HGQ55197.1"/>
    <property type="molecule type" value="Genomic_DNA"/>
</dbReference>
<evidence type="ECO:0008006" key="2">
    <source>
        <dbReference type="Google" id="ProtNLM"/>
    </source>
</evidence>
<dbReference type="Pfam" id="PF01344">
    <property type="entry name" value="Kelch_1"/>
    <property type="match status" value="1"/>
</dbReference>
<gene>
    <name evidence="1" type="ORF">ENU28_01875</name>
</gene>
<dbReference type="Pfam" id="PF24681">
    <property type="entry name" value="Kelch_KLHDC2_KLHL20_DRC7"/>
    <property type="match status" value="1"/>
</dbReference>
<reference evidence="1" key="1">
    <citation type="journal article" date="2020" name="mSystems">
        <title>Genome- and Community-Level Interaction Insights into Carbon Utilization and Element Cycling Functions of Hydrothermarchaeota in Hydrothermal Sediment.</title>
        <authorList>
            <person name="Zhou Z."/>
            <person name="Liu Y."/>
            <person name="Xu W."/>
            <person name="Pan J."/>
            <person name="Luo Z.H."/>
            <person name="Li M."/>
        </authorList>
    </citation>
    <scope>NUCLEOTIDE SEQUENCE [LARGE SCALE GENOMIC DNA]</scope>
    <source>
        <strain evidence="1">SpSt-655</strain>
    </source>
</reference>
<dbReference type="InterPro" id="IPR006652">
    <property type="entry name" value="Kelch_1"/>
</dbReference>
<name>A0A7V4CHQ3_UNCW3</name>
<accession>A0A7V4CHQ3</accession>
<dbReference type="SUPFAM" id="SSF117281">
    <property type="entry name" value="Kelch motif"/>
    <property type="match status" value="1"/>
</dbReference>
<organism evidence="1">
    <name type="scientific">candidate division WOR-3 bacterium</name>
    <dbReference type="NCBI Taxonomy" id="2052148"/>
    <lineage>
        <taxon>Bacteria</taxon>
        <taxon>Bacteria division WOR-3</taxon>
    </lineage>
</organism>
<dbReference type="PANTHER" id="PTHR23244">
    <property type="entry name" value="KELCH REPEAT DOMAIN"/>
    <property type="match status" value="1"/>
</dbReference>
<dbReference type="InterPro" id="IPR015915">
    <property type="entry name" value="Kelch-typ_b-propeller"/>
</dbReference>
<dbReference type="Gene3D" id="2.120.10.80">
    <property type="entry name" value="Kelch-type beta propeller"/>
    <property type="match status" value="1"/>
</dbReference>